<comment type="similarity">
    <text evidence="1 2">Belongs to the outer membrane factor (OMF) (TC 1.B.17) family.</text>
</comment>
<dbReference type="InterPro" id="IPR003423">
    <property type="entry name" value="OMP_efflux"/>
</dbReference>
<dbReference type="EMBL" id="JFYZ01000028">
    <property type="protein sequence ID" value="EZP79291.1"/>
    <property type="molecule type" value="Genomic_DNA"/>
</dbReference>
<dbReference type="Proteomes" id="UP000094626">
    <property type="component" value="Plasmid pSA1"/>
</dbReference>
<reference evidence="7" key="3">
    <citation type="journal article" date="2017" name="J. Biotechnol.">
        <title>Complete genome sequence of Novosphingobium resinovorum SA1, a versatile xenobiotic-degrading bacterium capable of utilizing sulfanilic acid.</title>
        <authorList>
            <person name="Hegedus B."/>
            <person name="Kos P.B."/>
            <person name="Balint B."/>
            <person name="Maroti G."/>
            <person name="Gan H.M."/>
            <person name="Perei K."/>
            <person name="Rakhely G."/>
        </authorList>
    </citation>
    <scope>NUCLEOTIDE SEQUENCE [LARGE SCALE GENOMIC DNA]</scope>
    <source>
        <strain evidence="7">SA1</strain>
    </source>
</reference>
<protein>
    <submittedName>
        <fullName evidence="4 5">Transporter</fullName>
    </submittedName>
</protein>
<feature type="region of interest" description="Disordered" evidence="3">
    <location>
        <begin position="105"/>
        <end position="124"/>
    </location>
</feature>
<proteinExistence type="inferred from homology"/>
<dbReference type="Pfam" id="PF02321">
    <property type="entry name" value="OEP"/>
    <property type="match status" value="2"/>
</dbReference>
<evidence type="ECO:0000313" key="6">
    <source>
        <dbReference type="Proteomes" id="UP000024329"/>
    </source>
</evidence>
<keyword evidence="4" id="KW-0614">Plasmid</keyword>
<feature type="signal peptide" evidence="2">
    <location>
        <begin position="1"/>
        <end position="18"/>
    </location>
</feature>
<dbReference type="EMBL" id="CP017076">
    <property type="protein sequence ID" value="AOR79614.1"/>
    <property type="molecule type" value="Genomic_DNA"/>
</dbReference>
<keyword evidence="2" id="KW-0449">Lipoprotein</keyword>
<keyword evidence="2" id="KW-1134">Transmembrane beta strand</keyword>
<evidence type="ECO:0000313" key="7">
    <source>
        <dbReference type="Proteomes" id="UP000094626"/>
    </source>
</evidence>
<evidence type="ECO:0000256" key="1">
    <source>
        <dbReference type="ARBA" id="ARBA00007613"/>
    </source>
</evidence>
<keyword evidence="2" id="KW-0732">Signal</keyword>
<reference evidence="4" key="2">
    <citation type="submission" date="2016-08" db="EMBL/GenBank/DDBJ databases">
        <authorList>
            <person name="Seilhamer J.J."/>
        </authorList>
    </citation>
    <scope>NUCLEOTIDE SEQUENCE [LARGE SCALE GENOMIC DNA]</scope>
    <source>
        <strain evidence="4">SA1</strain>
        <plasmid evidence="4">pSA1</plasmid>
    </source>
</reference>
<keyword evidence="7" id="KW-1185">Reference proteome</keyword>
<keyword evidence="2" id="KW-0812">Transmembrane</keyword>
<dbReference type="NCBIfam" id="TIGR01845">
    <property type="entry name" value="outer_NodT"/>
    <property type="match status" value="1"/>
</dbReference>
<dbReference type="AlphaFoldDB" id="A0A031JNC6"/>
<organism evidence="5 6">
    <name type="scientific">Novosphingobium resinovorum</name>
    <dbReference type="NCBI Taxonomy" id="158500"/>
    <lineage>
        <taxon>Bacteria</taxon>
        <taxon>Pseudomonadati</taxon>
        <taxon>Pseudomonadota</taxon>
        <taxon>Alphaproteobacteria</taxon>
        <taxon>Sphingomonadales</taxon>
        <taxon>Sphingomonadaceae</taxon>
        <taxon>Novosphingobium</taxon>
    </lineage>
</organism>
<accession>A0A031JNC6</accession>
<dbReference type="GO" id="GO:0005886">
    <property type="term" value="C:plasma membrane"/>
    <property type="evidence" value="ECO:0007669"/>
    <property type="project" value="UniProtKB-SubCell"/>
</dbReference>
<keyword evidence="2" id="KW-0564">Palmitate</keyword>
<dbReference type="SUPFAM" id="SSF56954">
    <property type="entry name" value="Outer membrane efflux proteins (OEP)"/>
    <property type="match status" value="1"/>
</dbReference>
<dbReference type="PANTHER" id="PTHR30203">
    <property type="entry name" value="OUTER MEMBRANE CATION EFFLUX PROTEIN"/>
    <property type="match status" value="1"/>
</dbReference>
<dbReference type="eggNOG" id="COG1538">
    <property type="taxonomic scope" value="Bacteria"/>
</dbReference>
<dbReference type="KEGG" id="nre:BES08_22740"/>
<reference evidence="5 6" key="1">
    <citation type="submission" date="2014-03" db="EMBL/GenBank/DDBJ databases">
        <title>Whole genome sequence of Novosphingobium resinovorum KF1.</title>
        <authorList>
            <person name="Gan H.M."/>
            <person name="Gan H.Y."/>
            <person name="Chew T.H."/>
            <person name="Savka M.A."/>
        </authorList>
    </citation>
    <scope>NUCLEOTIDE SEQUENCE [LARGE SCALE GENOMIC DNA]</scope>
    <source>
        <strain evidence="5 6">KF1</strain>
    </source>
</reference>
<gene>
    <name evidence="4" type="ORF">BES08_22740</name>
    <name evidence="5" type="ORF">BV97_04180</name>
</gene>
<dbReference type="PATRIC" id="fig|158500.4.peg.4249"/>
<comment type="subcellular location">
    <subcellularLocation>
        <location evidence="2">Cell membrane</location>
        <topology evidence="2">Lipid-anchor</topology>
    </subcellularLocation>
</comment>
<dbReference type="Gene3D" id="2.20.200.10">
    <property type="entry name" value="Outer membrane efflux proteins (OEP)"/>
    <property type="match status" value="1"/>
</dbReference>
<dbReference type="GO" id="GO:0015562">
    <property type="term" value="F:efflux transmembrane transporter activity"/>
    <property type="evidence" value="ECO:0007669"/>
    <property type="project" value="InterPro"/>
</dbReference>
<sequence>MKPMKFALPLLLSACSMAPRDVAVAPPVPETWPSGPAYGAPQAALPETIGYRGIFADQRLQSLIEQALESNRDLKVAAANVMAARAQVRIQRAEQLPQLDLTAGATHTRSNNGTLGNQGAATGGQVRSRTSYSAQLGITAFELDLFGRLASLSEAEQNRYLASEAGARATRLALVGDIADGWLAHAADASLLQVALDTVASAQRTVALTRARLDGGIAPRSDLRQAEQILATAEADVARQRTALAQDINGLQLLVGGPIANDLLPDRIEQAAQGVKEVPAGVDSRVLLRRPDVIQAEYLMLAENAEIGAARAAMFPRISLTGLLGFASNALSGLFTGGAFRYSGSGDASYAIFQAGAAKAGVRLSQAQRDAALATYEKSIQSAFRDVADGLARRGTIDAEMAAIRRQAVAAEDGYALADARYRRGVDTFLSSLVAQRAAYSARRDIVAIELEAASNRVALFRALGGDARWE</sequence>
<dbReference type="Proteomes" id="UP000024329">
    <property type="component" value="Unassembled WGS sequence"/>
</dbReference>
<keyword evidence="2" id="KW-0472">Membrane</keyword>
<feature type="chain" id="PRO_5014483196" evidence="2">
    <location>
        <begin position="19"/>
        <end position="471"/>
    </location>
</feature>
<evidence type="ECO:0000313" key="5">
    <source>
        <dbReference type="EMBL" id="EZP79291.1"/>
    </source>
</evidence>
<dbReference type="Gene3D" id="1.20.1600.10">
    <property type="entry name" value="Outer membrane efflux proteins (OEP)"/>
    <property type="match status" value="1"/>
</dbReference>
<geneLocation type="plasmid" evidence="4 7">
    <name>pSA1</name>
</geneLocation>
<dbReference type="InterPro" id="IPR010131">
    <property type="entry name" value="MdtP/NodT-like"/>
</dbReference>
<dbReference type="PANTHER" id="PTHR30203:SF32">
    <property type="entry name" value="CATION EFFLUX SYSTEM PROTEIN CUSC"/>
    <property type="match status" value="1"/>
</dbReference>
<evidence type="ECO:0000256" key="3">
    <source>
        <dbReference type="SAM" id="MobiDB-lite"/>
    </source>
</evidence>
<name>A0A031JNC6_9SPHN</name>
<evidence type="ECO:0000313" key="4">
    <source>
        <dbReference type="EMBL" id="AOR79614.1"/>
    </source>
</evidence>
<evidence type="ECO:0000256" key="2">
    <source>
        <dbReference type="RuleBase" id="RU362097"/>
    </source>
</evidence>